<protein>
    <recommendedName>
        <fullName evidence="3">DUF2383 domain-containing protein</fullName>
    </recommendedName>
</protein>
<evidence type="ECO:0000313" key="1">
    <source>
        <dbReference type="EMBL" id="GEQ87183.1"/>
    </source>
</evidence>
<dbReference type="Proteomes" id="UP000326994">
    <property type="component" value="Unassembled WGS sequence"/>
</dbReference>
<accession>A0A5J4FYQ0</accession>
<evidence type="ECO:0008006" key="3">
    <source>
        <dbReference type="Google" id="ProtNLM"/>
    </source>
</evidence>
<dbReference type="EMBL" id="BKCF01000006">
    <property type="protein sequence ID" value="GEQ87183.1"/>
    <property type="molecule type" value="Genomic_DNA"/>
</dbReference>
<comment type="caution">
    <text evidence="1">The sequence shown here is derived from an EMBL/GenBank/DDBJ whole genome shotgun (WGS) entry which is preliminary data.</text>
</comment>
<dbReference type="OrthoDB" id="282393at2"/>
<dbReference type="InterPro" id="IPR012347">
    <property type="entry name" value="Ferritin-like"/>
</dbReference>
<evidence type="ECO:0000313" key="2">
    <source>
        <dbReference type="Proteomes" id="UP000326994"/>
    </source>
</evidence>
<dbReference type="AlphaFoldDB" id="A0A5J4FYQ0"/>
<gene>
    <name evidence="1" type="ORF">ULMS_26910</name>
</gene>
<reference evidence="1 2" key="1">
    <citation type="submission" date="2019-08" db="EMBL/GenBank/DDBJ databases">
        <title>Ulvibacter marinistellae sp. nov., isolated from a starfish, Patiria pectinifera.</title>
        <authorList>
            <person name="Kawano K."/>
            <person name="Ushijima N."/>
            <person name="Kihara M."/>
            <person name="Itoh H."/>
        </authorList>
    </citation>
    <scope>NUCLEOTIDE SEQUENCE [LARGE SCALE GENOMIC DNA]</scope>
    <source>
        <strain evidence="1 2">KK4</strain>
    </source>
</reference>
<name>A0A5J4FYQ0_9FLAO</name>
<keyword evidence="2" id="KW-1185">Reference proteome</keyword>
<organism evidence="1 2">
    <name type="scientific">Patiriisocius marinistellae</name>
    <dbReference type="NCBI Taxonomy" id="2494560"/>
    <lineage>
        <taxon>Bacteria</taxon>
        <taxon>Pseudomonadati</taxon>
        <taxon>Bacteroidota</taxon>
        <taxon>Flavobacteriia</taxon>
        <taxon>Flavobacteriales</taxon>
        <taxon>Flavobacteriaceae</taxon>
        <taxon>Patiriisocius</taxon>
    </lineage>
</organism>
<dbReference type="RefSeq" id="WP_151895103.1">
    <property type="nucleotide sequence ID" value="NZ_BKCF01000006.1"/>
</dbReference>
<dbReference type="Gene3D" id="1.20.1260.10">
    <property type="match status" value="1"/>
</dbReference>
<proteinExistence type="predicted"/>
<sequence>METTKTLTHLNELITKHNDVFKFTAKGSTLITNISISRTLLSFSETSHYCIVDLVSLLKEIDPTATFDNNVSVAEAFFIGWTDIKTSIGVEDGKDLLIKSKQYLEELVIIYNKAIELISDESQALKIFKTHQEHINKQLINIENHLE</sequence>